<comment type="caution">
    <text evidence="3">The sequence shown here is derived from an EMBL/GenBank/DDBJ whole genome shotgun (WGS) entry which is preliminary data.</text>
</comment>
<dbReference type="AlphaFoldDB" id="A0A7X1GFF5"/>
<dbReference type="RefSeq" id="WP_182341010.1">
    <property type="nucleotide sequence ID" value="NZ_JACMYG010000016.1"/>
</dbReference>
<protein>
    <submittedName>
        <fullName evidence="3">ABC transporter substrate-binding protein</fullName>
    </submittedName>
</protein>
<evidence type="ECO:0000313" key="4">
    <source>
        <dbReference type="Proteomes" id="UP000526003"/>
    </source>
</evidence>
<sequence>MLRRLLLSASLCAPLPAWAQTYDNCGTTQVIEQAPQRIIALNQHSADTLLALGAGPTLIGVAYIDDDKEAIEHGAYRGIPLISKRYPSAEVLYTQHADLVVGGFASAFAQHLSSRPMLARQGIASYLLESACDQRSLDFFAHIRADLQTLGALLQRPGQAQQLSAALDADLARAAALHSGTKPLSVFYLDSEADGLDSVGKHAFVTALLSAAGARNAFAEVDQGHLSVSRETLLASDPDVLLLADAVWSPASRKRYLLRHDPVLSQLRAVKQNRMLDVPFAHLLPTFASGRVALELAQRLKEMGVEGRRP</sequence>
<dbReference type="PANTHER" id="PTHR30535:SF7">
    <property type="entry name" value="IRON(III) DICITRATE-BINDING PROTEIN"/>
    <property type="match status" value="1"/>
</dbReference>
<feature type="domain" description="Fe/B12 periplasmic-binding" evidence="2">
    <location>
        <begin position="37"/>
        <end position="308"/>
    </location>
</feature>
<accession>A0A7X1GFF5</accession>
<dbReference type="SUPFAM" id="SSF53807">
    <property type="entry name" value="Helical backbone' metal receptor"/>
    <property type="match status" value="1"/>
</dbReference>
<keyword evidence="1" id="KW-0732">Signal</keyword>
<dbReference type="Proteomes" id="UP000526003">
    <property type="component" value="Unassembled WGS sequence"/>
</dbReference>
<dbReference type="Gene3D" id="3.40.50.1980">
    <property type="entry name" value="Nitrogenase molybdenum iron protein domain"/>
    <property type="match status" value="2"/>
</dbReference>
<dbReference type="Pfam" id="PF01497">
    <property type="entry name" value="Peripla_BP_2"/>
    <property type="match status" value="1"/>
</dbReference>
<dbReference type="InterPro" id="IPR050902">
    <property type="entry name" value="ABC_Transporter_SBP"/>
</dbReference>
<feature type="chain" id="PRO_5031469446" evidence="1">
    <location>
        <begin position="20"/>
        <end position="310"/>
    </location>
</feature>
<organism evidence="3 4">
    <name type="scientific">Pseudomonas kielensis</name>
    <dbReference type="NCBI Taxonomy" id="2762577"/>
    <lineage>
        <taxon>Bacteria</taxon>
        <taxon>Pseudomonadati</taxon>
        <taxon>Pseudomonadota</taxon>
        <taxon>Gammaproteobacteria</taxon>
        <taxon>Pseudomonadales</taxon>
        <taxon>Pseudomonadaceae</taxon>
        <taxon>Pseudomonas</taxon>
    </lineage>
</organism>
<dbReference type="PROSITE" id="PS50983">
    <property type="entry name" value="FE_B12_PBP"/>
    <property type="match status" value="1"/>
</dbReference>
<evidence type="ECO:0000313" key="3">
    <source>
        <dbReference type="EMBL" id="MBC2691356.1"/>
    </source>
</evidence>
<dbReference type="InterPro" id="IPR002491">
    <property type="entry name" value="ABC_transptr_periplasmic_BD"/>
</dbReference>
<feature type="signal peptide" evidence="1">
    <location>
        <begin position="1"/>
        <end position="19"/>
    </location>
</feature>
<evidence type="ECO:0000259" key="2">
    <source>
        <dbReference type="PROSITE" id="PS50983"/>
    </source>
</evidence>
<dbReference type="PANTHER" id="PTHR30535">
    <property type="entry name" value="VITAMIN B12-BINDING PROTEIN"/>
    <property type="match status" value="1"/>
</dbReference>
<reference evidence="3 4" key="1">
    <citation type="submission" date="2020-08" db="EMBL/GenBank/DDBJ databases">
        <title>Pseudomonas sp. nov.</title>
        <authorList>
            <person name="Gieschler S."/>
            <person name="Fiedler G."/>
            <person name="Brinks E."/>
            <person name="Boehnlein C."/>
            <person name="Franz C.M.A.P."/>
            <person name="Kabisch J."/>
        </authorList>
    </citation>
    <scope>NUCLEOTIDE SEQUENCE [LARGE SCALE GENOMIC DNA]</scope>
    <source>
        <strain evidence="3 4">MBT-1</strain>
    </source>
</reference>
<keyword evidence="4" id="KW-1185">Reference proteome</keyword>
<gene>
    <name evidence="3" type="ORF">H7995_16270</name>
</gene>
<evidence type="ECO:0000256" key="1">
    <source>
        <dbReference type="SAM" id="SignalP"/>
    </source>
</evidence>
<proteinExistence type="predicted"/>
<name>A0A7X1GFF5_9PSED</name>
<dbReference type="EMBL" id="JACMYG010000016">
    <property type="protein sequence ID" value="MBC2691356.1"/>
    <property type="molecule type" value="Genomic_DNA"/>
</dbReference>